<feature type="region of interest" description="Disordered" evidence="2">
    <location>
        <begin position="864"/>
        <end position="896"/>
    </location>
</feature>
<feature type="domain" description="Far11/STRP C-terminal" evidence="4">
    <location>
        <begin position="1021"/>
        <end position="1378"/>
    </location>
</feature>
<sequence length="1400" mass="157495">MADDPDVDQAVRVGDVDGMEETDKKDTNERSDELDKKEDQITDDQTTDIDFTYSDSDEYTVEIAELYSYSEEQEFILNKQYFNEDFSNYGTSSRTDRFARPTSHSSAASKRSSSVTTLNASKSVFKPRKPVYLATFSFRTRKPAGQHVSLTRMLDSLCIDLCYLSEAGTQDTSAVSEQAEASLLDWIPVGSRLSAVRLETSVRESRGSEIHHTLFIVSAFAPTDCSSESAKDRFYDALSVLLHQAKGSDIVGVASDMNAQWSTLPRPNLNTFFAGTSSRTDRFARPTSHSSAASKRSSSVTTLNASKSVFKPRKPVYLATFSFRTRKPAGQHVSLTRMLDSLCIDLCYLSEAGTQDTSAVSEQAEASLLDWIPVGSRLSAVRLETSVRESRGSEIHHTLFIVSAFAPTDCSSESAKDRFYDALSVLLHQAKGSDIVGVASDMNAQRNRVAGPDDLPVALFKDGNGFLSQCLSSPFGSTWEKETVPDNWGESIVVPIFNRSTRSECSNHRCVNLTPVVKRLLASLILRRLTVACEALTRENQAGFRPGTGCVDQIFTLHQVLEQHHTILVFLDFNAPTKWFETSFHEQRMHVLRLLDRLESGKREIRRQAVRSLLYLLQGNFGDCELEEDQITWARKNVYLCIEVGVFPAITQLLLVEIEYDKWFSSSESVPENAENDGKKESSSGAIDCYTSTSKKTAVSLADSADLRAILSVLYIMVETVRDGMQTNMKPSAGVSNTVTQSLDRAASLREQFCEELGSPVIGDGDTTLTVILLGMVHRFCGGLAPNFPMKKVLLLLWKVLLITLGPITTLFARKNAVRARWGLPPLSEDTYQVIRRVRANSPPGSSTDQLLARSSRANNRHITLGQGNQAPRQGTLASGRASVQQPPRPPSVVTSVTYSFSAPQPQAITPVPTLASSSSSEISGLSTPRPGSPVQGSTNNAAAQALNGRDTPLPSFDSSGKAFTTFATRQGFSNFQLDAKALPWKPKVRKKDLEAFLSNVRMKFVGFQVPDDTTTLIGLPEPIHEAVRVMREHLYVSLGEVQIQRERELIRYPLSMGREQIPDTAVERLYRAVYPLLPQYMIALLRVLLAAAPTSRNKTEPLNILAEVMMPEDPSWNVVRTAILNFDINRHRELIVKAISAILLLLLKHMKLNHIYQFEYVSQYLVYANCIPLILKFFNQNTCHYVHAKNTLSFLDFPSRLIGNPPELTPEMLMSDWSSYCWRNLFACINLLRVLNMLTKWKHSRTMLLVVFKSAPILKRALRVRHAMMQLYVLKLLKLQSRYFGRQWRKTNMSIMSAIYQKVRHRLTDDWAYGNDVDAMPWHYQVEEHTLRTEVDQFNQRRYTDNWLDPEFRPVDNSLTSVLNQPFRLSDEFERNYEKWLEEEVFSVPINWSQVLARH</sequence>
<accession>A0A075AG10</accession>
<dbReference type="Pfam" id="PF07923">
    <property type="entry name" value="N1221"/>
    <property type="match status" value="1"/>
</dbReference>
<dbReference type="EMBL" id="KL596703">
    <property type="protein sequence ID" value="KER28269.1"/>
    <property type="molecule type" value="Genomic_DNA"/>
</dbReference>
<evidence type="ECO:0000256" key="2">
    <source>
        <dbReference type="SAM" id="MobiDB-lite"/>
    </source>
</evidence>
<feature type="compositionally biased region" description="Low complexity" evidence="2">
    <location>
        <begin position="103"/>
        <end position="114"/>
    </location>
</feature>
<dbReference type="GO" id="GO:0005829">
    <property type="term" value="C:cytosol"/>
    <property type="evidence" value="ECO:0007669"/>
    <property type="project" value="TreeGrafter"/>
</dbReference>
<evidence type="ECO:0000313" key="5">
    <source>
        <dbReference type="EMBL" id="KER28269.1"/>
    </source>
</evidence>
<feature type="region of interest" description="Disordered" evidence="2">
    <location>
        <begin position="91"/>
        <end position="114"/>
    </location>
</feature>
<evidence type="ECO:0000259" key="4">
    <source>
        <dbReference type="SMART" id="SM01293"/>
    </source>
</evidence>
<dbReference type="Proteomes" id="UP000054324">
    <property type="component" value="Unassembled WGS sequence"/>
</dbReference>
<dbReference type="PANTHER" id="PTHR13239">
    <property type="entry name" value="PROTEIN REQUIRED FOR HYPHAL ANASTOMOSIS HAM-2"/>
    <property type="match status" value="1"/>
</dbReference>
<dbReference type="SMART" id="SM01292">
    <property type="entry name" value="N1221"/>
    <property type="match status" value="1"/>
</dbReference>
<feature type="compositionally biased region" description="Polar residues" evidence="2">
    <location>
        <begin position="864"/>
        <end position="877"/>
    </location>
</feature>
<feature type="compositionally biased region" description="Low complexity" evidence="2">
    <location>
        <begin position="917"/>
        <end position="927"/>
    </location>
</feature>
<dbReference type="CTD" id="20319053"/>
<dbReference type="Pfam" id="PF11882">
    <property type="entry name" value="DUF3402"/>
    <property type="match status" value="2"/>
</dbReference>
<feature type="region of interest" description="Disordered" evidence="2">
    <location>
        <begin position="910"/>
        <end position="939"/>
    </location>
</feature>
<dbReference type="InterPro" id="IPR012486">
    <property type="entry name" value="Far11/STRP_N"/>
</dbReference>
<dbReference type="SMART" id="SM01293">
    <property type="entry name" value="DUF3402"/>
    <property type="match status" value="1"/>
</dbReference>
<evidence type="ECO:0000313" key="6">
    <source>
        <dbReference type="Proteomes" id="UP000054324"/>
    </source>
</evidence>
<organism evidence="5 6">
    <name type="scientific">Opisthorchis viverrini</name>
    <name type="common">Southeast Asian liver fluke</name>
    <dbReference type="NCBI Taxonomy" id="6198"/>
    <lineage>
        <taxon>Eukaryota</taxon>
        <taxon>Metazoa</taxon>
        <taxon>Spiralia</taxon>
        <taxon>Lophotrochozoa</taxon>
        <taxon>Platyhelminthes</taxon>
        <taxon>Trematoda</taxon>
        <taxon>Digenea</taxon>
        <taxon>Opisthorchiida</taxon>
        <taxon>Opisthorchiata</taxon>
        <taxon>Opisthorchiidae</taxon>
        <taxon>Opisthorchis</taxon>
    </lineage>
</organism>
<keyword evidence="6" id="KW-1185">Reference proteome</keyword>
<dbReference type="PANTHER" id="PTHR13239:SF4">
    <property type="entry name" value="AT25231P"/>
    <property type="match status" value="1"/>
</dbReference>
<evidence type="ECO:0000256" key="1">
    <source>
        <dbReference type="ARBA" id="ARBA00007062"/>
    </source>
</evidence>
<dbReference type="GeneID" id="20319053"/>
<feature type="domain" description="Far11/STRP N-terminal" evidence="3">
    <location>
        <begin position="46"/>
        <end position="895"/>
    </location>
</feature>
<proteinExistence type="inferred from homology"/>
<dbReference type="RefSeq" id="XP_009167989.1">
    <property type="nucleotide sequence ID" value="XM_009169725.1"/>
</dbReference>
<dbReference type="STRING" id="6198.A0A075AG10"/>
<feature type="compositionally biased region" description="Basic and acidic residues" evidence="2">
    <location>
        <begin position="21"/>
        <end position="40"/>
    </location>
</feature>
<dbReference type="OrthoDB" id="18234at2759"/>
<comment type="similarity">
    <text evidence="1">Belongs to the STRIP family.</text>
</comment>
<gene>
    <name evidence="5" type="ORF">T265_04871</name>
</gene>
<dbReference type="InterPro" id="IPR021819">
    <property type="entry name" value="Far11/STRP_C"/>
</dbReference>
<dbReference type="GO" id="GO:0007010">
    <property type="term" value="P:cytoskeleton organization"/>
    <property type="evidence" value="ECO:0007669"/>
    <property type="project" value="TreeGrafter"/>
</dbReference>
<name>A0A075AG10_OPIVI</name>
<dbReference type="InterPro" id="IPR040185">
    <property type="entry name" value="Far11/STRP"/>
</dbReference>
<protein>
    <submittedName>
        <fullName evidence="5">Uncharacterized protein</fullName>
    </submittedName>
</protein>
<dbReference type="KEGG" id="ovi:T265_04871"/>
<feature type="region of interest" description="Disordered" evidence="2">
    <location>
        <begin position="1"/>
        <end position="51"/>
    </location>
</feature>
<evidence type="ECO:0000259" key="3">
    <source>
        <dbReference type="SMART" id="SM01292"/>
    </source>
</evidence>
<reference evidence="5 6" key="1">
    <citation type="submission" date="2013-11" db="EMBL/GenBank/DDBJ databases">
        <title>Opisthorchis viverrini - life in the bile duct.</title>
        <authorList>
            <person name="Young N.D."/>
            <person name="Nagarajan N."/>
            <person name="Lin S.J."/>
            <person name="Korhonen P.K."/>
            <person name="Jex A.R."/>
            <person name="Hall R.S."/>
            <person name="Safavi-Hemami H."/>
            <person name="Kaewkong W."/>
            <person name="Bertrand D."/>
            <person name="Gao S."/>
            <person name="Seet Q."/>
            <person name="Wongkham S."/>
            <person name="Teh B.T."/>
            <person name="Wongkham C."/>
            <person name="Intapan P.M."/>
            <person name="Maleewong W."/>
            <person name="Yang X."/>
            <person name="Hu M."/>
            <person name="Wang Z."/>
            <person name="Hofmann A."/>
            <person name="Sternberg P.W."/>
            <person name="Tan P."/>
            <person name="Wang J."/>
            <person name="Gasser R.B."/>
        </authorList>
    </citation>
    <scope>NUCLEOTIDE SEQUENCE [LARGE SCALE GENOMIC DNA]</scope>
</reference>